<dbReference type="GO" id="GO:0005886">
    <property type="term" value="C:plasma membrane"/>
    <property type="evidence" value="ECO:0007669"/>
    <property type="project" value="TreeGrafter"/>
</dbReference>
<keyword evidence="7" id="KW-0547">Nucleotide-binding</keyword>
<dbReference type="GO" id="GO:0006171">
    <property type="term" value="P:cAMP biosynthetic process"/>
    <property type="evidence" value="ECO:0007669"/>
    <property type="project" value="TreeGrafter"/>
</dbReference>
<protein>
    <recommendedName>
        <fullName evidence="4">adenylate cyclase</fullName>
        <ecNumber evidence="4">4.6.1.1</ecNumber>
    </recommendedName>
</protein>
<dbReference type="CDD" id="cd07302">
    <property type="entry name" value="CHD"/>
    <property type="match status" value="1"/>
</dbReference>
<keyword evidence="12" id="KW-0456">Lyase</keyword>
<evidence type="ECO:0000313" key="17">
    <source>
        <dbReference type="WBParaSite" id="scf7180000418709.g2784"/>
    </source>
</evidence>
<dbReference type="PANTHER" id="PTHR45627">
    <property type="entry name" value="ADENYLATE CYCLASE TYPE 1"/>
    <property type="match status" value="1"/>
</dbReference>
<keyword evidence="6" id="KW-0479">Metal-binding</keyword>
<evidence type="ECO:0000256" key="5">
    <source>
        <dbReference type="ARBA" id="ARBA00022692"/>
    </source>
</evidence>
<feature type="transmembrane region" description="Helical" evidence="14">
    <location>
        <begin position="154"/>
        <end position="175"/>
    </location>
</feature>
<dbReference type="SMART" id="SM00044">
    <property type="entry name" value="CYCc"/>
    <property type="match status" value="1"/>
</dbReference>
<feature type="domain" description="Guanylate cyclase" evidence="15">
    <location>
        <begin position="277"/>
        <end position="415"/>
    </location>
</feature>
<evidence type="ECO:0000256" key="14">
    <source>
        <dbReference type="SAM" id="Phobius"/>
    </source>
</evidence>
<evidence type="ECO:0000256" key="13">
    <source>
        <dbReference type="SAM" id="MobiDB-lite"/>
    </source>
</evidence>
<name>A0A915NNE3_9BILA</name>
<dbReference type="GO" id="GO:0007193">
    <property type="term" value="P:adenylate cyclase-inhibiting G protein-coupled receptor signaling pathway"/>
    <property type="evidence" value="ECO:0007669"/>
    <property type="project" value="TreeGrafter"/>
</dbReference>
<dbReference type="AlphaFoldDB" id="A0A915NNE3"/>
<keyword evidence="9" id="KW-0460">Magnesium</keyword>
<dbReference type="GO" id="GO:0004383">
    <property type="term" value="F:guanylate cyclase activity"/>
    <property type="evidence" value="ECO:0007669"/>
    <property type="project" value="UniProtKB-EC"/>
</dbReference>
<dbReference type="PANTHER" id="PTHR45627:SF12">
    <property type="entry name" value="ADENYLATE CYCLASE TYPE 2"/>
    <property type="match status" value="1"/>
</dbReference>
<dbReference type="GO" id="GO:0007189">
    <property type="term" value="P:adenylate cyclase-activating G protein-coupled receptor signaling pathway"/>
    <property type="evidence" value="ECO:0007669"/>
    <property type="project" value="TreeGrafter"/>
</dbReference>
<dbReference type="Gene3D" id="3.30.70.1230">
    <property type="entry name" value="Nucleotide cyclase"/>
    <property type="match status" value="1"/>
</dbReference>
<keyword evidence="11 14" id="KW-0472">Membrane</keyword>
<feature type="region of interest" description="Disordered" evidence="13">
    <location>
        <begin position="1"/>
        <end position="20"/>
    </location>
</feature>
<dbReference type="GO" id="GO:0005524">
    <property type="term" value="F:ATP binding"/>
    <property type="evidence" value="ECO:0007669"/>
    <property type="project" value="UniProtKB-KW"/>
</dbReference>
<organism evidence="16 17">
    <name type="scientific">Meloidogyne floridensis</name>
    <dbReference type="NCBI Taxonomy" id="298350"/>
    <lineage>
        <taxon>Eukaryota</taxon>
        <taxon>Metazoa</taxon>
        <taxon>Ecdysozoa</taxon>
        <taxon>Nematoda</taxon>
        <taxon>Chromadorea</taxon>
        <taxon>Rhabditida</taxon>
        <taxon>Tylenchina</taxon>
        <taxon>Tylenchomorpha</taxon>
        <taxon>Tylenchoidea</taxon>
        <taxon>Meloidogynidae</taxon>
        <taxon>Meloidogyninae</taxon>
        <taxon>Meloidogyne</taxon>
    </lineage>
</organism>
<dbReference type="PROSITE" id="PS50125">
    <property type="entry name" value="GUANYLATE_CYCLASE_2"/>
    <property type="match status" value="1"/>
</dbReference>
<dbReference type="Pfam" id="PF00211">
    <property type="entry name" value="Guanylate_cyc"/>
    <property type="match status" value="1"/>
</dbReference>
<feature type="transmembrane region" description="Helical" evidence="14">
    <location>
        <begin position="96"/>
        <end position="114"/>
    </location>
</feature>
<evidence type="ECO:0000256" key="3">
    <source>
        <dbReference type="ARBA" id="ARBA00004141"/>
    </source>
</evidence>
<feature type="transmembrane region" description="Helical" evidence="14">
    <location>
        <begin position="182"/>
        <end position="201"/>
    </location>
</feature>
<dbReference type="InterPro" id="IPR001054">
    <property type="entry name" value="A/G_cyclase"/>
</dbReference>
<evidence type="ECO:0000313" key="16">
    <source>
        <dbReference type="Proteomes" id="UP000887560"/>
    </source>
</evidence>
<dbReference type="WBParaSite" id="scf7180000418709.g2784">
    <property type="protein sequence ID" value="scf7180000418709.g2784"/>
    <property type="gene ID" value="scf7180000418709.g2784"/>
</dbReference>
<evidence type="ECO:0000256" key="2">
    <source>
        <dbReference type="ARBA" id="ARBA00001593"/>
    </source>
</evidence>
<dbReference type="GO" id="GO:0035556">
    <property type="term" value="P:intracellular signal transduction"/>
    <property type="evidence" value="ECO:0007669"/>
    <property type="project" value="InterPro"/>
</dbReference>
<proteinExistence type="predicted"/>
<comment type="catalytic activity">
    <reaction evidence="1">
        <text>GTP = 3',5'-cyclic GMP + diphosphate</text>
        <dbReference type="Rhea" id="RHEA:13665"/>
        <dbReference type="ChEBI" id="CHEBI:33019"/>
        <dbReference type="ChEBI" id="CHEBI:37565"/>
        <dbReference type="ChEBI" id="CHEBI:57746"/>
        <dbReference type="EC" id="4.6.1.2"/>
    </reaction>
</comment>
<feature type="transmembrane region" description="Helical" evidence="14">
    <location>
        <begin position="121"/>
        <end position="148"/>
    </location>
</feature>
<evidence type="ECO:0000259" key="15">
    <source>
        <dbReference type="PROSITE" id="PS50125"/>
    </source>
</evidence>
<evidence type="ECO:0000256" key="12">
    <source>
        <dbReference type="ARBA" id="ARBA00023239"/>
    </source>
</evidence>
<dbReference type="GO" id="GO:0046872">
    <property type="term" value="F:metal ion binding"/>
    <property type="evidence" value="ECO:0007669"/>
    <property type="project" value="UniProtKB-KW"/>
</dbReference>
<evidence type="ECO:0000256" key="11">
    <source>
        <dbReference type="ARBA" id="ARBA00023136"/>
    </source>
</evidence>
<dbReference type="SUPFAM" id="SSF55073">
    <property type="entry name" value="Nucleotide cyclase"/>
    <property type="match status" value="1"/>
</dbReference>
<accession>A0A915NNE3</accession>
<evidence type="ECO:0000256" key="6">
    <source>
        <dbReference type="ARBA" id="ARBA00022723"/>
    </source>
</evidence>
<evidence type="ECO:0000256" key="4">
    <source>
        <dbReference type="ARBA" id="ARBA00012201"/>
    </source>
</evidence>
<evidence type="ECO:0000256" key="7">
    <source>
        <dbReference type="ARBA" id="ARBA00022741"/>
    </source>
</evidence>
<comment type="catalytic activity">
    <reaction evidence="2">
        <text>ATP = 3',5'-cyclic AMP + diphosphate</text>
        <dbReference type="Rhea" id="RHEA:15389"/>
        <dbReference type="ChEBI" id="CHEBI:30616"/>
        <dbReference type="ChEBI" id="CHEBI:33019"/>
        <dbReference type="ChEBI" id="CHEBI:58165"/>
        <dbReference type="EC" id="4.6.1.1"/>
    </reaction>
</comment>
<dbReference type="FunFam" id="3.30.70.1230:FF:000032">
    <property type="entry name" value="Adenylyl cyclase 78C"/>
    <property type="match status" value="1"/>
</dbReference>
<keyword evidence="5 14" id="KW-0812">Transmembrane</keyword>
<evidence type="ECO:0000256" key="8">
    <source>
        <dbReference type="ARBA" id="ARBA00022840"/>
    </source>
</evidence>
<keyword evidence="8" id="KW-0067">ATP-binding</keyword>
<keyword evidence="16" id="KW-1185">Reference proteome</keyword>
<evidence type="ECO:0000256" key="1">
    <source>
        <dbReference type="ARBA" id="ARBA00001436"/>
    </source>
</evidence>
<feature type="transmembrane region" description="Helical" evidence="14">
    <location>
        <begin position="213"/>
        <end position="236"/>
    </location>
</feature>
<reference evidence="17" key="1">
    <citation type="submission" date="2022-11" db="UniProtKB">
        <authorList>
            <consortium name="WormBaseParasite"/>
        </authorList>
    </citation>
    <scope>IDENTIFICATION</scope>
</reference>
<dbReference type="EC" id="4.6.1.1" evidence="4"/>
<sequence length="475" mass="53604">MGSTYVLPSGSKDSDGGLRNENIVNPSIVISDDENPKLNGFSNTLNNNNNIIQSEKRRRKDRFVDYSEVNRNGVSITLIENNLGSLPTTSQKVQPVVFGQILVCLGILLFICALESLCRTANLLLTISAFIVSMFLPIGQHLCLVLLAVTWHRLPVFSILWLPSCISHMCLVFALYRLPYSLRCFLASLDCGFFLILLVFFSTSVSNVLQSAPIISCQITICFVNMISLLLLLIFITRITEYERKSEASCNVAFKNEERDVQLMQDINRELYARDHDNMFASIPNFKEYWSECDHTRKLECLRLLNEIVCEFDKLLSKPKFSCIEKIKTVASTYMAAAGLTDSDNADNSPERNAVVIVEFAQAMASVLDQLNIDSFQNFELRIGINVGPVVAGVLGQKPQYDIWGNSVNIASRMDSSGVIGYIQVNEETKQILSKKKSDYQWIYRGEINIKGKGPMITYLLKLSRKNRINFYKLI</sequence>
<dbReference type="Proteomes" id="UP000887560">
    <property type="component" value="Unplaced"/>
</dbReference>
<keyword evidence="10 14" id="KW-1133">Transmembrane helix</keyword>
<dbReference type="GO" id="GO:0004016">
    <property type="term" value="F:adenylate cyclase activity"/>
    <property type="evidence" value="ECO:0007669"/>
    <property type="project" value="UniProtKB-EC"/>
</dbReference>
<evidence type="ECO:0000256" key="9">
    <source>
        <dbReference type="ARBA" id="ARBA00022842"/>
    </source>
</evidence>
<comment type="subcellular location">
    <subcellularLocation>
        <location evidence="3">Membrane</location>
        <topology evidence="3">Multi-pass membrane protein</topology>
    </subcellularLocation>
</comment>
<evidence type="ECO:0000256" key="10">
    <source>
        <dbReference type="ARBA" id="ARBA00022989"/>
    </source>
</evidence>
<dbReference type="InterPro" id="IPR029787">
    <property type="entry name" value="Nucleotide_cyclase"/>
</dbReference>